<organism evidence="3 4">
    <name type="scientific">Tilletia laevis</name>
    <dbReference type="NCBI Taxonomy" id="157183"/>
    <lineage>
        <taxon>Eukaryota</taxon>
        <taxon>Fungi</taxon>
        <taxon>Dikarya</taxon>
        <taxon>Basidiomycota</taxon>
        <taxon>Ustilaginomycotina</taxon>
        <taxon>Exobasidiomycetes</taxon>
        <taxon>Tilletiales</taxon>
        <taxon>Tilletiaceae</taxon>
        <taxon>Tilletia</taxon>
    </lineage>
</organism>
<feature type="region of interest" description="Disordered" evidence="1">
    <location>
        <begin position="430"/>
        <end position="465"/>
    </location>
</feature>
<protein>
    <submittedName>
        <fullName evidence="3">Uncharacterized protein</fullName>
    </submittedName>
</protein>
<feature type="non-terminal residue" evidence="3">
    <location>
        <position position="1"/>
    </location>
</feature>
<reference evidence="3 4" key="1">
    <citation type="submission" date="2020-10" db="EMBL/GenBank/DDBJ databases">
        <authorList>
            <person name="Sedaghatjoo S."/>
        </authorList>
    </citation>
    <scope>NUCLEOTIDE SEQUENCE [LARGE SCALE GENOMIC DNA]</scope>
    <source>
        <strain evidence="3 4">LLFL</strain>
    </source>
</reference>
<evidence type="ECO:0000256" key="1">
    <source>
        <dbReference type="SAM" id="MobiDB-lite"/>
    </source>
</evidence>
<name>A0A9N8QHF8_9BASI</name>
<feature type="region of interest" description="Disordered" evidence="1">
    <location>
        <begin position="235"/>
        <end position="262"/>
    </location>
</feature>
<feature type="transmembrane region" description="Helical" evidence="2">
    <location>
        <begin position="12"/>
        <end position="35"/>
    </location>
</feature>
<dbReference type="EMBL" id="CAJHJF010003686">
    <property type="protein sequence ID" value="CAD6937251.1"/>
    <property type="molecule type" value="Genomic_DNA"/>
</dbReference>
<accession>A0A9N8QHF8</accession>
<keyword evidence="4" id="KW-1185">Reference proteome</keyword>
<feature type="compositionally biased region" description="Acidic residues" evidence="1">
    <location>
        <begin position="248"/>
        <end position="259"/>
    </location>
</feature>
<feature type="transmembrane region" description="Helical" evidence="2">
    <location>
        <begin position="79"/>
        <end position="98"/>
    </location>
</feature>
<keyword evidence="2" id="KW-0812">Transmembrane</keyword>
<comment type="caution">
    <text evidence="3">The sequence shown here is derived from an EMBL/GenBank/DDBJ whole genome shotgun (WGS) entry which is preliminary data.</text>
</comment>
<sequence>PDSEHGYPGSPTWSLFFSMFLQLAELWTLSVVSLWKSRPRSQLPITSIFGIASTIHHLHWRYIGNPTDPLHIMNRFPDAILLAIILLTAFLHALTMAVTEGTIDTSRLFFNASNLPSLTEDYNLALFKLGTACLESTRLSGLSRELVNIRTPVGTWVEMDGAGSANVHGGVAAAPAGGFLHSAGGVSSALHASGLDGLQRTRAGRGTRVIMDEDEDVGLVEFLEDERDMIVRHRRKRRRRAEAGANEEGVDEGGDDDGDGREVDDARAARARVTALRNGFALEIRDLRTAADGTFARNSLAVLSGTSPTRLAEARWFGLTLLRVIFALTTLSLAWTWFCIPPVLRLPFERNVWRTTKRRSGSAFEGGGVLGGPGAAANADDVNAARRSGRKNGAGLGNEVALRRAMRAMSPVSGGSETRLWRAFLAPEAPDYAGEGSDEDGEWREEEEDDSGDDGPRSSLEGWARMRMRPLLVRDGVLSIDNWRHGKVECDECAHRRSG</sequence>
<evidence type="ECO:0000313" key="3">
    <source>
        <dbReference type="EMBL" id="CAD6937251.1"/>
    </source>
</evidence>
<keyword evidence="2" id="KW-0472">Membrane</keyword>
<proteinExistence type="predicted"/>
<gene>
    <name evidence="3" type="ORF">JKILLFL_G9772</name>
</gene>
<evidence type="ECO:0000313" key="4">
    <source>
        <dbReference type="Proteomes" id="UP000836404"/>
    </source>
</evidence>
<feature type="compositionally biased region" description="Acidic residues" evidence="1">
    <location>
        <begin position="436"/>
        <end position="453"/>
    </location>
</feature>
<keyword evidence="2" id="KW-1133">Transmembrane helix</keyword>
<dbReference type="Proteomes" id="UP000836404">
    <property type="component" value="Unassembled WGS sequence"/>
</dbReference>
<feature type="transmembrane region" description="Helical" evidence="2">
    <location>
        <begin position="42"/>
        <end position="59"/>
    </location>
</feature>
<feature type="transmembrane region" description="Helical" evidence="2">
    <location>
        <begin position="316"/>
        <end position="338"/>
    </location>
</feature>
<evidence type="ECO:0000256" key="2">
    <source>
        <dbReference type="SAM" id="Phobius"/>
    </source>
</evidence>
<dbReference type="AlphaFoldDB" id="A0A9N8QHF8"/>